<dbReference type="EMBL" id="CM023482">
    <property type="protein sequence ID" value="KAH6939043.1"/>
    <property type="molecule type" value="Genomic_DNA"/>
</dbReference>
<accession>A0ACB7SVZ7</accession>
<proteinExistence type="predicted"/>
<evidence type="ECO:0000313" key="2">
    <source>
        <dbReference type="Proteomes" id="UP000821845"/>
    </source>
</evidence>
<comment type="caution">
    <text evidence="1">The sequence shown here is derived from an EMBL/GenBank/DDBJ whole genome shotgun (WGS) entry which is preliminary data.</text>
</comment>
<name>A0ACB7SVZ7_HYAAI</name>
<evidence type="ECO:0000313" key="1">
    <source>
        <dbReference type="EMBL" id="KAH6939043.1"/>
    </source>
</evidence>
<dbReference type="Proteomes" id="UP000821845">
    <property type="component" value="Chromosome 2"/>
</dbReference>
<gene>
    <name evidence="1" type="ORF">HPB50_015685</name>
</gene>
<keyword evidence="2" id="KW-1185">Reference proteome</keyword>
<reference evidence="1" key="1">
    <citation type="submission" date="2020-05" db="EMBL/GenBank/DDBJ databases">
        <title>Large-scale comparative analyses of tick genomes elucidate their genetic diversity and vector capacities.</title>
        <authorList>
            <person name="Jia N."/>
            <person name="Wang J."/>
            <person name="Shi W."/>
            <person name="Du L."/>
            <person name="Sun Y."/>
            <person name="Zhan W."/>
            <person name="Jiang J."/>
            <person name="Wang Q."/>
            <person name="Zhang B."/>
            <person name="Ji P."/>
            <person name="Sakyi L.B."/>
            <person name="Cui X."/>
            <person name="Yuan T."/>
            <person name="Jiang B."/>
            <person name="Yang W."/>
            <person name="Lam T.T.-Y."/>
            <person name="Chang Q."/>
            <person name="Ding S."/>
            <person name="Wang X."/>
            <person name="Zhu J."/>
            <person name="Ruan X."/>
            <person name="Zhao L."/>
            <person name="Wei J."/>
            <person name="Que T."/>
            <person name="Du C."/>
            <person name="Cheng J."/>
            <person name="Dai P."/>
            <person name="Han X."/>
            <person name="Huang E."/>
            <person name="Gao Y."/>
            <person name="Liu J."/>
            <person name="Shao H."/>
            <person name="Ye R."/>
            <person name="Li L."/>
            <person name="Wei W."/>
            <person name="Wang X."/>
            <person name="Wang C."/>
            <person name="Yang T."/>
            <person name="Huo Q."/>
            <person name="Li W."/>
            <person name="Guo W."/>
            <person name="Chen H."/>
            <person name="Zhou L."/>
            <person name="Ni X."/>
            <person name="Tian J."/>
            <person name="Zhou Y."/>
            <person name="Sheng Y."/>
            <person name="Liu T."/>
            <person name="Pan Y."/>
            <person name="Xia L."/>
            <person name="Li J."/>
            <person name="Zhao F."/>
            <person name="Cao W."/>
        </authorList>
    </citation>
    <scope>NUCLEOTIDE SEQUENCE</scope>
    <source>
        <strain evidence="1">Hyas-2018</strain>
    </source>
</reference>
<sequence>MQLQRHREGRSCSPFVSGVVGAGRAATKEKKMAPLSRARVLASLPSFQVKEGGATVAEKRLLVESGCEGQVPRRLRSPISVGELGERRLRHAVAPGARRAPFAPRMRGQFGAAELESIDTRLLYALNLVT</sequence>
<organism evidence="1 2">
    <name type="scientific">Hyalomma asiaticum</name>
    <name type="common">Tick</name>
    <dbReference type="NCBI Taxonomy" id="266040"/>
    <lineage>
        <taxon>Eukaryota</taxon>
        <taxon>Metazoa</taxon>
        <taxon>Ecdysozoa</taxon>
        <taxon>Arthropoda</taxon>
        <taxon>Chelicerata</taxon>
        <taxon>Arachnida</taxon>
        <taxon>Acari</taxon>
        <taxon>Parasitiformes</taxon>
        <taxon>Ixodida</taxon>
        <taxon>Ixodoidea</taxon>
        <taxon>Ixodidae</taxon>
        <taxon>Hyalomminae</taxon>
        <taxon>Hyalomma</taxon>
    </lineage>
</organism>
<protein>
    <submittedName>
        <fullName evidence="1">Uncharacterized protein</fullName>
    </submittedName>
</protein>